<dbReference type="AlphaFoldDB" id="A0A2I1IEE1"/>
<dbReference type="PANTHER" id="PTHR43792">
    <property type="entry name" value="GNAT FAMILY, PUTATIVE (AFU_ORTHOLOGUE AFUA_3G00765)-RELATED-RELATED"/>
    <property type="match status" value="1"/>
</dbReference>
<dbReference type="GO" id="GO:0008999">
    <property type="term" value="F:protein-N-terminal-alanine acetyltransferase activity"/>
    <property type="evidence" value="ECO:0007669"/>
    <property type="project" value="TreeGrafter"/>
</dbReference>
<dbReference type="InterPro" id="IPR016181">
    <property type="entry name" value="Acyl_CoA_acyltransferase"/>
</dbReference>
<dbReference type="GO" id="GO:0005737">
    <property type="term" value="C:cytoplasm"/>
    <property type="evidence" value="ECO:0007669"/>
    <property type="project" value="TreeGrafter"/>
</dbReference>
<accession>A0A2I1IEE1</accession>
<organism evidence="5 6">
    <name type="scientific">Brevibacterium ravenspurgense</name>
    <dbReference type="NCBI Taxonomy" id="479117"/>
    <lineage>
        <taxon>Bacteria</taxon>
        <taxon>Bacillati</taxon>
        <taxon>Actinomycetota</taxon>
        <taxon>Actinomycetes</taxon>
        <taxon>Micrococcales</taxon>
        <taxon>Brevibacteriaceae</taxon>
        <taxon>Brevibacterium</taxon>
    </lineage>
</organism>
<keyword evidence="2" id="KW-0012">Acyltransferase</keyword>
<dbReference type="Pfam" id="PF13302">
    <property type="entry name" value="Acetyltransf_3"/>
    <property type="match status" value="1"/>
</dbReference>
<evidence type="ECO:0000256" key="2">
    <source>
        <dbReference type="ARBA" id="ARBA00023315"/>
    </source>
</evidence>
<evidence type="ECO:0000256" key="1">
    <source>
        <dbReference type="ARBA" id="ARBA00022679"/>
    </source>
</evidence>
<proteinExistence type="inferred from homology"/>
<feature type="domain" description="N-acetyltransferase" evidence="4">
    <location>
        <begin position="16"/>
        <end position="211"/>
    </location>
</feature>
<evidence type="ECO:0000259" key="4">
    <source>
        <dbReference type="PROSITE" id="PS51186"/>
    </source>
</evidence>
<sequence length="230" mass="25405">MGVPWWPMRLTGPQGVILRPLKRADAEKFAEVRVANRDWLQPWDATLPGVDVRGGALAGEAPGSDEGRCGPELEAALRKERAAFHSMRRALQSQARRGVALPFALEVDGSFHGQVTASSVQWGSISSVQIGYWIDSRLAGRGLMPLAVAMTADACFFDLGLHRVEINIRPENSKSLRVVEKLGFRFEGVRRGYMHIAGNWADHRSYALLADEVPTGLANAYIRDRGWGER</sequence>
<evidence type="ECO:0000313" key="5">
    <source>
        <dbReference type="EMBL" id="PKY69497.1"/>
    </source>
</evidence>
<reference evidence="5 6" key="1">
    <citation type="submission" date="2017-12" db="EMBL/GenBank/DDBJ databases">
        <title>Phylogenetic diversity of female urinary microbiome.</title>
        <authorList>
            <person name="Thomas-White K."/>
            <person name="Wolfe A.J."/>
        </authorList>
    </citation>
    <scope>NUCLEOTIDE SEQUENCE [LARGE SCALE GENOMIC DNA]</scope>
    <source>
        <strain evidence="5 6">UMB0426</strain>
    </source>
</reference>
<dbReference type="SUPFAM" id="SSF55729">
    <property type="entry name" value="Acyl-CoA N-acyltransferases (Nat)"/>
    <property type="match status" value="1"/>
</dbReference>
<comment type="caution">
    <text evidence="5">The sequence shown here is derived from an EMBL/GenBank/DDBJ whole genome shotgun (WGS) entry which is preliminary data.</text>
</comment>
<gene>
    <name evidence="5" type="ORF">CYJ40_10230</name>
</gene>
<keyword evidence="1 5" id="KW-0808">Transferase</keyword>
<dbReference type="PROSITE" id="PS51186">
    <property type="entry name" value="GNAT"/>
    <property type="match status" value="1"/>
</dbReference>
<evidence type="ECO:0000313" key="6">
    <source>
        <dbReference type="Proteomes" id="UP000242755"/>
    </source>
</evidence>
<protein>
    <submittedName>
        <fullName evidence="5">Alanine acetyltransferase</fullName>
    </submittedName>
</protein>
<dbReference type="EMBL" id="PKGO01000011">
    <property type="protein sequence ID" value="PKY69497.1"/>
    <property type="molecule type" value="Genomic_DNA"/>
</dbReference>
<dbReference type="InterPro" id="IPR000182">
    <property type="entry name" value="GNAT_dom"/>
</dbReference>
<dbReference type="Gene3D" id="3.40.630.30">
    <property type="match status" value="1"/>
</dbReference>
<dbReference type="PANTHER" id="PTHR43792:SF8">
    <property type="entry name" value="[RIBOSOMAL PROTEIN US5]-ALANINE N-ACETYLTRANSFERASE"/>
    <property type="match status" value="1"/>
</dbReference>
<comment type="similarity">
    <text evidence="3">Belongs to the acetyltransferase family. RimJ subfamily.</text>
</comment>
<evidence type="ECO:0000256" key="3">
    <source>
        <dbReference type="ARBA" id="ARBA00038502"/>
    </source>
</evidence>
<dbReference type="InterPro" id="IPR051531">
    <property type="entry name" value="N-acetyltransferase"/>
</dbReference>
<dbReference type="STRING" id="1176165.GCA_001584405_00718"/>
<dbReference type="Proteomes" id="UP000242755">
    <property type="component" value="Unassembled WGS sequence"/>
</dbReference>
<name>A0A2I1IEE1_9MICO</name>